<name>A0ABD1DNH6_CULPP</name>
<protein>
    <submittedName>
        <fullName evidence="2">Uncharacterized protein</fullName>
    </submittedName>
</protein>
<dbReference type="AlphaFoldDB" id="A0ABD1DNH6"/>
<keyword evidence="1" id="KW-0812">Transmembrane</keyword>
<dbReference type="Proteomes" id="UP001562425">
    <property type="component" value="Unassembled WGS sequence"/>
</dbReference>
<comment type="caution">
    <text evidence="2">The sequence shown here is derived from an EMBL/GenBank/DDBJ whole genome shotgun (WGS) entry which is preliminary data.</text>
</comment>
<feature type="transmembrane region" description="Helical" evidence="1">
    <location>
        <begin position="47"/>
        <end position="72"/>
    </location>
</feature>
<keyword evidence="1" id="KW-1133">Transmembrane helix</keyword>
<dbReference type="EMBL" id="JBEHCU010005057">
    <property type="protein sequence ID" value="KAL1401053.1"/>
    <property type="molecule type" value="Genomic_DNA"/>
</dbReference>
<accession>A0ABD1DNH6</accession>
<sequence length="282" mass="31463">MWHHGSLQHKILFYLHPFLQDLVYIWSDVWSVNLLAAPLPAVVKLSLSVLILCVMLLPLVYCVVGTAMYLGFLQYQIESLYPGIISKQFKVYHWFDLEYTEDSFFVITKDQLEEDLRNAAFECDVEELFQRIISWRKAKGADLFTFEAIDFYDDSEQDDFFATGNTSSFPDENDQTTASAVEAVTYGSTNITIPNTISQVEPSVPASGGLNKITSAVQPRESAPGGLHQTAASSVTAAGGVTSFISAPASVGKRWPFDKCFYLKLPRHVKPLSKKEPAELAE</sequence>
<evidence type="ECO:0000313" key="2">
    <source>
        <dbReference type="EMBL" id="KAL1401053.1"/>
    </source>
</evidence>
<organism evidence="2 3">
    <name type="scientific">Culex pipiens pipiens</name>
    <name type="common">Northern house mosquito</name>
    <dbReference type="NCBI Taxonomy" id="38569"/>
    <lineage>
        <taxon>Eukaryota</taxon>
        <taxon>Metazoa</taxon>
        <taxon>Ecdysozoa</taxon>
        <taxon>Arthropoda</taxon>
        <taxon>Hexapoda</taxon>
        <taxon>Insecta</taxon>
        <taxon>Pterygota</taxon>
        <taxon>Neoptera</taxon>
        <taxon>Endopterygota</taxon>
        <taxon>Diptera</taxon>
        <taxon>Nematocera</taxon>
        <taxon>Culicoidea</taxon>
        <taxon>Culicidae</taxon>
        <taxon>Culicinae</taxon>
        <taxon>Culicini</taxon>
        <taxon>Culex</taxon>
        <taxon>Culex</taxon>
    </lineage>
</organism>
<evidence type="ECO:0000256" key="1">
    <source>
        <dbReference type="SAM" id="Phobius"/>
    </source>
</evidence>
<reference evidence="2 3" key="1">
    <citation type="submission" date="2024-05" db="EMBL/GenBank/DDBJ databases">
        <title>Culex pipiens pipiens assembly and annotation.</title>
        <authorList>
            <person name="Alout H."/>
            <person name="Durand T."/>
        </authorList>
    </citation>
    <scope>NUCLEOTIDE SEQUENCE [LARGE SCALE GENOMIC DNA]</scope>
    <source>
        <strain evidence="2">HA-2024</strain>
        <tissue evidence="2">Whole body</tissue>
    </source>
</reference>
<keyword evidence="1" id="KW-0472">Membrane</keyword>
<evidence type="ECO:0000313" key="3">
    <source>
        <dbReference type="Proteomes" id="UP001562425"/>
    </source>
</evidence>
<feature type="non-terminal residue" evidence="2">
    <location>
        <position position="282"/>
    </location>
</feature>
<proteinExistence type="predicted"/>
<keyword evidence="3" id="KW-1185">Reference proteome</keyword>
<gene>
    <name evidence="2" type="ORF">pipiens_006918</name>
</gene>